<dbReference type="Pfam" id="PF04471">
    <property type="entry name" value="Mrr_cat"/>
    <property type="match status" value="1"/>
</dbReference>
<dbReference type="RefSeq" id="WP_284339053.1">
    <property type="nucleotide sequence ID" value="NZ_BSNS01000004.1"/>
</dbReference>
<evidence type="ECO:0000313" key="3">
    <source>
        <dbReference type="Proteomes" id="UP001156691"/>
    </source>
</evidence>
<dbReference type="InterPro" id="IPR011335">
    <property type="entry name" value="Restrct_endonuc-II-like"/>
</dbReference>
<comment type="caution">
    <text evidence="2">The sequence shown here is derived from an EMBL/GenBank/DDBJ whole genome shotgun (WGS) entry which is preliminary data.</text>
</comment>
<dbReference type="EMBL" id="BSNS01000004">
    <property type="protein sequence ID" value="GLQ53607.1"/>
    <property type="molecule type" value="Genomic_DNA"/>
</dbReference>
<dbReference type="InterPro" id="IPR052906">
    <property type="entry name" value="Type_IV_Methyl-Rstrct_Enzyme"/>
</dbReference>
<accession>A0ABQ5W0V0</accession>
<sequence length="290" mass="32073">MPLVAGVILFLILIWTPQWVWWTAGGLIVTAIAAWLFLKWAESADAEKRKRAAEALADEERNRPLELGETRADRMSAVYARECGGDIPKLAQDYLRWFSSVSPMTPRPQALELVRTSMDPGLVRLVREKVVPKLPDILQPGALDVIDTANAEFRAVFEAPILHHVERLRIAYRDPAMTPIQFERWCENALRWSGWSANGTKASGDQGADVVATKDGVKVVLQCKLFSRPVGNAAVQEIFAAKAHYSASGAAVVSNQVYTPAAQQLARSCGVKLLHADDLLNFNNLVWSQT</sequence>
<dbReference type="SUPFAM" id="SSF52980">
    <property type="entry name" value="Restriction endonuclease-like"/>
    <property type="match status" value="1"/>
</dbReference>
<dbReference type="InterPro" id="IPR011856">
    <property type="entry name" value="tRNA_endonuc-like_dom_sf"/>
</dbReference>
<dbReference type="Proteomes" id="UP001156691">
    <property type="component" value="Unassembled WGS sequence"/>
</dbReference>
<organism evidence="2 3">
    <name type="scientific">Devosia nitrariae</name>
    <dbReference type="NCBI Taxonomy" id="2071872"/>
    <lineage>
        <taxon>Bacteria</taxon>
        <taxon>Pseudomonadati</taxon>
        <taxon>Pseudomonadota</taxon>
        <taxon>Alphaproteobacteria</taxon>
        <taxon>Hyphomicrobiales</taxon>
        <taxon>Devosiaceae</taxon>
        <taxon>Devosia</taxon>
    </lineage>
</organism>
<dbReference type="PANTHER" id="PTHR30015:SF6">
    <property type="entry name" value="SLL1429 PROTEIN"/>
    <property type="match status" value="1"/>
</dbReference>
<gene>
    <name evidence="2" type="ORF">GCM10010862_08660</name>
</gene>
<keyword evidence="3" id="KW-1185">Reference proteome</keyword>
<dbReference type="InterPro" id="IPR007560">
    <property type="entry name" value="Restrct_endonuc_IV_Mrr"/>
</dbReference>
<evidence type="ECO:0000313" key="2">
    <source>
        <dbReference type="EMBL" id="GLQ53607.1"/>
    </source>
</evidence>
<feature type="domain" description="Restriction endonuclease type IV Mrr" evidence="1">
    <location>
        <begin position="176"/>
        <end position="281"/>
    </location>
</feature>
<protein>
    <recommendedName>
        <fullName evidence="1">Restriction endonuclease type IV Mrr domain-containing protein</fullName>
    </recommendedName>
</protein>
<reference evidence="3" key="1">
    <citation type="journal article" date="2019" name="Int. J. Syst. Evol. Microbiol.">
        <title>The Global Catalogue of Microorganisms (GCM) 10K type strain sequencing project: providing services to taxonomists for standard genome sequencing and annotation.</title>
        <authorList>
            <consortium name="The Broad Institute Genomics Platform"/>
            <consortium name="The Broad Institute Genome Sequencing Center for Infectious Disease"/>
            <person name="Wu L."/>
            <person name="Ma J."/>
        </authorList>
    </citation>
    <scope>NUCLEOTIDE SEQUENCE [LARGE SCALE GENOMIC DNA]</scope>
    <source>
        <strain evidence="3">NBRC 112416</strain>
    </source>
</reference>
<name>A0ABQ5W0V0_9HYPH</name>
<dbReference type="Gene3D" id="3.40.1350.10">
    <property type="match status" value="1"/>
</dbReference>
<evidence type="ECO:0000259" key="1">
    <source>
        <dbReference type="Pfam" id="PF04471"/>
    </source>
</evidence>
<dbReference type="PANTHER" id="PTHR30015">
    <property type="entry name" value="MRR RESTRICTION SYSTEM PROTEIN"/>
    <property type="match status" value="1"/>
</dbReference>
<proteinExistence type="predicted"/>